<dbReference type="InterPro" id="IPR036188">
    <property type="entry name" value="FAD/NAD-bd_sf"/>
</dbReference>
<keyword evidence="2" id="KW-0732">Signal</keyword>
<evidence type="ECO:0000313" key="7">
    <source>
        <dbReference type="EMBL" id="QHT04801.1"/>
    </source>
</evidence>
<proteinExistence type="predicted"/>
<evidence type="ECO:0000256" key="4">
    <source>
        <dbReference type="ARBA" id="ARBA00022857"/>
    </source>
</evidence>
<keyword evidence="3" id="KW-0274">FAD</keyword>
<keyword evidence="6" id="KW-0812">Transmembrane</keyword>
<keyword evidence="6" id="KW-1133">Transmembrane helix</keyword>
<evidence type="ECO:0008006" key="8">
    <source>
        <dbReference type="Google" id="ProtNLM"/>
    </source>
</evidence>
<dbReference type="AlphaFoldDB" id="A0A6C0CK05"/>
<dbReference type="Gene3D" id="3.50.50.60">
    <property type="entry name" value="FAD/NAD(P)-binding domain"/>
    <property type="match status" value="2"/>
</dbReference>
<organism evidence="7">
    <name type="scientific">viral metagenome</name>
    <dbReference type="NCBI Taxonomy" id="1070528"/>
    <lineage>
        <taxon>unclassified sequences</taxon>
        <taxon>metagenomes</taxon>
        <taxon>organismal metagenomes</taxon>
    </lineage>
</organism>
<keyword evidence="1" id="KW-0285">Flavoprotein</keyword>
<dbReference type="Pfam" id="PF13450">
    <property type="entry name" value="NAD_binding_8"/>
    <property type="match status" value="1"/>
</dbReference>
<name>A0A6C0CK05_9ZZZZ</name>
<evidence type="ECO:0000256" key="5">
    <source>
        <dbReference type="ARBA" id="ARBA00023027"/>
    </source>
</evidence>
<dbReference type="PANTHER" id="PTHR46091:SF3">
    <property type="entry name" value="AMINE OXIDASE DOMAIN-CONTAINING PROTEIN"/>
    <property type="match status" value="1"/>
</dbReference>
<dbReference type="EMBL" id="MN739438">
    <property type="protein sequence ID" value="QHT04801.1"/>
    <property type="molecule type" value="Genomic_DNA"/>
</dbReference>
<sequence length="523" mass="59074">MYEYSMWECIMLVVLGLTGLGYILNFGIGALLRGSDKQFKPKTEERPKATRLRGLSHKHINQQRNDVIVIGGGVSGLAVAAKLAKKGKKVVVLDKHPEKVGGGLHTFTLNGSSMTSFPTGLHYIGNIQKFKRTLSELTDGRSDSIKYTEMGLCKGDGIYDIIRIGDMSYYLRKGEHMFKFSLTSQFMKERQVIHDYVEAVKKSAWWSKWYYALKLLPKWMYDSRPVRLIRSIIDRKRHNNVTTETFLKRLRCSDRLLQVLSGQWGDYGVKPEESSFAMHAMVVNHYLNGGYVPEDSEAISRALVATIHDYGGEVYYGAHVKRILVKDSGRVRGVCLYGMSKYIYAPEVVSTIGYNNTGDMLSRSCHSYQKLKTSTSMCNLFVETKVDRTGHPNIWYYPKGSDRQGPYFISFHGTGVSILKPDSTSGEWRDSVEYQVYKQTMSDELLNVYRNQVGHKIVNMDAATPKTYCKYINGDGSVYGIYRGITGRADIHPDEFGIRGLRIIGQDIITMGISGALASIIYI</sequence>
<dbReference type="InterPro" id="IPR052206">
    <property type="entry name" value="Retinol_saturase"/>
</dbReference>
<keyword evidence="4" id="KW-0521">NADP</keyword>
<evidence type="ECO:0000256" key="2">
    <source>
        <dbReference type="ARBA" id="ARBA00022729"/>
    </source>
</evidence>
<reference evidence="7" key="1">
    <citation type="journal article" date="2020" name="Nature">
        <title>Giant virus diversity and host interactions through global metagenomics.</title>
        <authorList>
            <person name="Schulz F."/>
            <person name="Roux S."/>
            <person name="Paez-Espino D."/>
            <person name="Jungbluth S."/>
            <person name="Walsh D.A."/>
            <person name="Denef V.J."/>
            <person name="McMahon K.D."/>
            <person name="Konstantinidis K.T."/>
            <person name="Eloe-Fadrosh E.A."/>
            <person name="Kyrpides N.C."/>
            <person name="Woyke T."/>
        </authorList>
    </citation>
    <scope>NUCLEOTIDE SEQUENCE</scope>
    <source>
        <strain evidence="7">GVMAG-M-3300021343-4</strain>
    </source>
</reference>
<protein>
    <recommendedName>
        <fullName evidence="8">Amine oxidase domain-containing protein</fullName>
    </recommendedName>
</protein>
<dbReference type="PANTHER" id="PTHR46091">
    <property type="entry name" value="BLR7054 PROTEIN"/>
    <property type="match status" value="1"/>
</dbReference>
<accession>A0A6C0CK05</accession>
<feature type="transmembrane region" description="Helical" evidence="6">
    <location>
        <begin position="12"/>
        <end position="32"/>
    </location>
</feature>
<keyword evidence="6" id="KW-0472">Membrane</keyword>
<evidence type="ECO:0000256" key="1">
    <source>
        <dbReference type="ARBA" id="ARBA00022630"/>
    </source>
</evidence>
<dbReference type="SUPFAM" id="SSF51905">
    <property type="entry name" value="FAD/NAD(P)-binding domain"/>
    <property type="match status" value="1"/>
</dbReference>
<keyword evidence="5" id="KW-0520">NAD</keyword>
<evidence type="ECO:0000256" key="3">
    <source>
        <dbReference type="ARBA" id="ARBA00022827"/>
    </source>
</evidence>
<evidence type="ECO:0000256" key="6">
    <source>
        <dbReference type="SAM" id="Phobius"/>
    </source>
</evidence>